<dbReference type="Pfam" id="PF21544">
    <property type="entry name" value="PorZ_N_b_propeller"/>
    <property type="match status" value="1"/>
</dbReference>
<reference evidence="3 4" key="1">
    <citation type="submission" date="2019-03" db="EMBL/GenBank/DDBJ databases">
        <authorList>
            <person name="Kim M.K.M."/>
        </authorList>
    </citation>
    <scope>NUCLEOTIDE SEQUENCE [LARGE SCALE GENOMIC DNA]</scope>
    <source>
        <strain evidence="3 4">17J68-12</strain>
    </source>
</reference>
<name>A0A4V2NVN2_9BACT</name>
<feature type="chain" id="PRO_5020856549" description="PorZ N-terminal beta-propeller domain-containing protein" evidence="1">
    <location>
        <begin position="17"/>
        <end position="764"/>
    </location>
</feature>
<dbReference type="Gene3D" id="2.130.10.10">
    <property type="entry name" value="YVTN repeat-like/Quinoprotein amine dehydrogenase"/>
    <property type="match status" value="2"/>
</dbReference>
<dbReference type="InterPro" id="IPR015943">
    <property type="entry name" value="WD40/YVTN_repeat-like_dom_sf"/>
</dbReference>
<dbReference type="AlphaFoldDB" id="A0A4V2NVN2"/>
<accession>A0A4V2NVN2</accession>
<evidence type="ECO:0000259" key="2">
    <source>
        <dbReference type="Pfam" id="PF21544"/>
    </source>
</evidence>
<evidence type="ECO:0000313" key="4">
    <source>
        <dbReference type="Proteomes" id="UP000295334"/>
    </source>
</evidence>
<evidence type="ECO:0000256" key="1">
    <source>
        <dbReference type="SAM" id="SignalP"/>
    </source>
</evidence>
<keyword evidence="4" id="KW-1185">Reference proteome</keyword>
<protein>
    <recommendedName>
        <fullName evidence="2">PorZ N-terminal beta-propeller domain-containing protein</fullName>
    </recommendedName>
</protein>
<feature type="domain" description="PorZ N-terminal beta-propeller" evidence="2">
    <location>
        <begin position="45"/>
        <end position="201"/>
    </location>
</feature>
<comment type="caution">
    <text evidence="3">The sequence shown here is derived from an EMBL/GenBank/DDBJ whole genome shotgun (WGS) entry which is preliminary data.</text>
</comment>
<organism evidence="3 4">
    <name type="scientific">Flaviaesturariibacter flavus</name>
    <dbReference type="NCBI Taxonomy" id="2502780"/>
    <lineage>
        <taxon>Bacteria</taxon>
        <taxon>Pseudomonadati</taxon>
        <taxon>Bacteroidota</taxon>
        <taxon>Chitinophagia</taxon>
        <taxon>Chitinophagales</taxon>
        <taxon>Chitinophagaceae</taxon>
        <taxon>Flaviaestuariibacter</taxon>
    </lineage>
</organism>
<proteinExistence type="predicted"/>
<gene>
    <name evidence="3" type="ORF">EPD60_08705</name>
</gene>
<sequence length="764" mass="81960">MRLLAPFLLISTLAAAQNTFPAIGSWREHLPTNSTLGVAITPERVYAATPYALFSVSRDGNEVERLSKIGGLSETGISTIRYDAAAGKLYVAYTNSNIDVLTNNGIRNIPDLKRESVSGDKSIYDFFPAGNVVYVSTGLGIWVLDADRYETKDSWFIGNGGAYVRTRAVTRDNDFIYAATDEGLKRTPVSNPTPADFRSWQNLSGTGGLSPTAPAGVANVSGRIVAWAGDTLWAQNGATWSLFWTNGKPITGINPTEGRLGVTQTFLTGSPTQALVLNADGSVFRSATAAPPLSYPLVAALDGTTLWVADLYAGLSSWSGGAPEFYKPNGPDGIASGEMTVRNGVLYAAAGTVNDSWNYLYDRNGIYQYKDGRWTNYNQFRLPVLDTVMDLISVAVDPRDESFWGGSYGGGLVHYTGTNSLEIYKQNSPVGPTIGDPASYRVAGLAFDAAGNLWIANYGAGRILHVRKTDGTWASFSPPFTLNENAIAQLVFDDEGILWALSPKGNGVIAYYPGENIDSPSDDRWRLLRSGGGNGNLPAGEPLCLAKDRSGFVWIGTTDGVAIMQCGSSVFTGCEATLPIVQGTNSFANYLFKGEEVRSIAVDGADRKWVGTRNGLWLISPDGDKRLQHFTEDNSPLLSNDIKRVAIDGASGEVFVSTSKGICSFRADATEGSEDYSSLQVFPNPVPPGYTGSIAVRGLREGSIVKITELNGRLVYQSRSNGGTATWNGRDYQGRAVASGVYLVFVRQEGQPEKGVGKIVFLGK</sequence>
<dbReference type="SUPFAM" id="SSF63829">
    <property type="entry name" value="Calcium-dependent phosphotriesterase"/>
    <property type="match status" value="2"/>
</dbReference>
<keyword evidence="1" id="KW-0732">Signal</keyword>
<dbReference type="EMBL" id="SJZI01000042">
    <property type="protein sequence ID" value="TCJ14082.1"/>
    <property type="molecule type" value="Genomic_DNA"/>
</dbReference>
<dbReference type="OrthoDB" id="9807410at2"/>
<feature type="signal peptide" evidence="1">
    <location>
        <begin position="1"/>
        <end position="16"/>
    </location>
</feature>
<dbReference type="RefSeq" id="WP_131448855.1">
    <property type="nucleotide sequence ID" value="NZ_SJZI01000042.1"/>
</dbReference>
<evidence type="ECO:0000313" key="3">
    <source>
        <dbReference type="EMBL" id="TCJ14082.1"/>
    </source>
</evidence>
<dbReference type="InterPro" id="IPR048954">
    <property type="entry name" value="PorZ_N"/>
</dbReference>
<dbReference type="Proteomes" id="UP000295334">
    <property type="component" value="Unassembled WGS sequence"/>
</dbReference>